<evidence type="ECO:0000256" key="1">
    <source>
        <dbReference type="SAM" id="SignalP"/>
    </source>
</evidence>
<dbReference type="RefSeq" id="WP_057179594.1">
    <property type="nucleotide sequence ID" value="NZ_BDQM01000008.1"/>
</dbReference>
<organism evidence="2 3">
    <name type="scientific">Colwellia marinimaniae</name>
    <dbReference type="NCBI Taxonomy" id="1513592"/>
    <lineage>
        <taxon>Bacteria</taxon>
        <taxon>Pseudomonadati</taxon>
        <taxon>Pseudomonadota</taxon>
        <taxon>Gammaproteobacteria</taxon>
        <taxon>Alteromonadales</taxon>
        <taxon>Colwelliaceae</taxon>
        <taxon>Colwellia</taxon>
    </lineage>
</organism>
<protein>
    <submittedName>
        <fullName evidence="2">Uncharacterized protein</fullName>
    </submittedName>
</protein>
<evidence type="ECO:0000313" key="2">
    <source>
        <dbReference type="EMBL" id="GAW95803.1"/>
    </source>
</evidence>
<dbReference type="Proteomes" id="UP000197068">
    <property type="component" value="Unassembled WGS sequence"/>
</dbReference>
<comment type="caution">
    <text evidence="2">The sequence shown here is derived from an EMBL/GenBank/DDBJ whole genome shotgun (WGS) entry which is preliminary data.</text>
</comment>
<feature type="signal peptide" evidence="1">
    <location>
        <begin position="1"/>
        <end position="24"/>
    </location>
</feature>
<proteinExistence type="predicted"/>
<feature type="chain" id="PRO_5045395299" evidence="1">
    <location>
        <begin position="25"/>
        <end position="108"/>
    </location>
</feature>
<keyword evidence="1" id="KW-0732">Signal</keyword>
<sequence length="108" mass="11948">MAKFLPPTVLVLTAVILLTQTVKAVEASNVTSSKVEPLIIHSQVKGSQEQPNVIYIMPWQGVDQVIEVKGKARTISLPHFKPINPRVFKEQVRFFASKQLAVKVAATK</sequence>
<evidence type="ECO:0000313" key="3">
    <source>
        <dbReference type="Proteomes" id="UP000197068"/>
    </source>
</evidence>
<dbReference type="EMBL" id="BDQM01000008">
    <property type="protein sequence ID" value="GAW95803.1"/>
    <property type="molecule type" value="Genomic_DNA"/>
</dbReference>
<accession>A0ABQ0MTV9</accession>
<gene>
    <name evidence="2" type="ORF">MTCD1_01406</name>
</gene>
<reference evidence="2 3" key="1">
    <citation type="submission" date="2017-06" db="EMBL/GenBank/DDBJ databases">
        <title>Whole Genome Sequences of Colwellia marinimaniae MTCD1.</title>
        <authorList>
            <person name="Kusumoto H."/>
            <person name="Inoue M."/>
            <person name="Tanikawa K."/>
            <person name="Maeji H."/>
            <person name="Cameron J.H."/>
            <person name="Bartlett D.H."/>
        </authorList>
    </citation>
    <scope>NUCLEOTIDE SEQUENCE [LARGE SCALE GENOMIC DNA]</scope>
    <source>
        <strain evidence="2 3">MTCD1</strain>
    </source>
</reference>
<keyword evidence="3" id="KW-1185">Reference proteome</keyword>
<name>A0ABQ0MTV9_9GAMM</name>